<comment type="subcellular location">
    <subcellularLocation>
        <location evidence="2">Nucleus</location>
    </subcellularLocation>
</comment>
<dbReference type="EC" id="5.6.2.3" evidence="16"/>
<evidence type="ECO:0000256" key="3">
    <source>
        <dbReference type="ARBA" id="ARBA00008792"/>
    </source>
</evidence>
<proteinExistence type="inferred from homology"/>
<comment type="cofactor">
    <cofactor evidence="1">
        <name>[4Fe-4S] cluster</name>
        <dbReference type="ChEBI" id="CHEBI:49883"/>
    </cofactor>
</comment>
<evidence type="ECO:0000256" key="4">
    <source>
        <dbReference type="ARBA" id="ARBA00022485"/>
    </source>
</evidence>
<dbReference type="GO" id="GO:0005524">
    <property type="term" value="F:ATP binding"/>
    <property type="evidence" value="ECO:0007669"/>
    <property type="project" value="UniProtKB-KW"/>
</dbReference>
<dbReference type="GO" id="GO:1990918">
    <property type="term" value="P:double-strand break repair involved in meiotic recombination"/>
    <property type="evidence" value="ECO:0007669"/>
    <property type="project" value="TreeGrafter"/>
</dbReference>
<feature type="compositionally biased region" description="Basic residues" evidence="19">
    <location>
        <begin position="1445"/>
        <end position="1455"/>
    </location>
</feature>
<evidence type="ECO:0000256" key="15">
    <source>
        <dbReference type="ARBA" id="ARBA00023242"/>
    </source>
</evidence>
<comment type="similarity">
    <text evidence="3">Belongs to the DEAD box helicase family. DEAH subfamily.</text>
</comment>
<comment type="catalytic activity">
    <reaction evidence="17">
        <text>ATP + H2O = ADP + phosphate + H(+)</text>
        <dbReference type="Rhea" id="RHEA:13065"/>
        <dbReference type="ChEBI" id="CHEBI:15377"/>
        <dbReference type="ChEBI" id="CHEBI:15378"/>
        <dbReference type="ChEBI" id="CHEBI:30616"/>
        <dbReference type="ChEBI" id="CHEBI:43474"/>
        <dbReference type="ChEBI" id="CHEBI:456216"/>
        <dbReference type="EC" id="5.6.2.3"/>
    </reaction>
</comment>
<dbReference type="InterPro" id="IPR006554">
    <property type="entry name" value="Helicase-like_DEXD_c2"/>
</dbReference>
<keyword evidence="15" id="KW-0539">Nucleus</keyword>
<evidence type="ECO:0000256" key="5">
    <source>
        <dbReference type="ARBA" id="ARBA00022723"/>
    </source>
</evidence>
<evidence type="ECO:0000256" key="14">
    <source>
        <dbReference type="ARBA" id="ARBA00023235"/>
    </source>
</evidence>
<dbReference type="Gene3D" id="3.40.50.300">
    <property type="entry name" value="P-loop containing nucleotide triphosphate hydrolases"/>
    <property type="match status" value="4"/>
</dbReference>
<feature type="compositionally biased region" description="Basic and acidic residues" evidence="19">
    <location>
        <begin position="1075"/>
        <end position="1085"/>
    </location>
</feature>
<keyword evidence="5" id="KW-0479">Metal-binding</keyword>
<evidence type="ECO:0000256" key="8">
    <source>
        <dbReference type="ARBA" id="ARBA00022801"/>
    </source>
</evidence>
<keyword evidence="12" id="KW-0411">Iron-sulfur</keyword>
<dbReference type="InterPro" id="IPR027417">
    <property type="entry name" value="P-loop_NTPase"/>
</dbReference>
<evidence type="ECO:0000256" key="7">
    <source>
        <dbReference type="ARBA" id="ARBA00022763"/>
    </source>
</evidence>
<evidence type="ECO:0000256" key="10">
    <source>
        <dbReference type="ARBA" id="ARBA00022840"/>
    </source>
</evidence>
<feature type="region of interest" description="Disordered" evidence="19">
    <location>
        <begin position="1429"/>
        <end position="1464"/>
    </location>
</feature>
<keyword evidence="13" id="KW-0234">DNA repair</keyword>
<evidence type="ECO:0000256" key="9">
    <source>
        <dbReference type="ARBA" id="ARBA00022806"/>
    </source>
</evidence>
<dbReference type="Proteomes" id="UP001295444">
    <property type="component" value="Chromosome 01"/>
</dbReference>
<dbReference type="SMART" id="SM00488">
    <property type="entry name" value="DEXDc2"/>
    <property type="match status" value="1"/>
</dbReference>
<evidence type="ECO:0000256" key="17">
    <source>
        <dbReference type="ARBA" id="ARBA00048954"/>
    </source>
</evidence>
<dbReference type="SMART" id="SM00491">
    <property type="entry name" value="HELICc2"/>
    <property type="match status" value="1"/>
</dbReference>
<dbReference type="GO" id="GO:0043139">
    <property type="term" value="F:5'-3' DNA helicase activity"/>
    <property type="evidence" value="ECO:0007669"/>
    <property type="project" value="UniProtKB-EC"/>
</dbReference>
<dbReference type="PANTHER" id="PTHR11472">
    <property type="entry name" value="DNA REPAIR DEAD HELICASE RAD3/XP-D SUBFAMILY MEMBER"/>
    <property type="match status" value="1"/>
</dbReference>
<organism evidence="21 22">
    <name type="scientific">Pelobates cultripes</name>
    <name type="common">Western spadefoot toad</name>
    <dbReference type="NCBI Taxonomy" id="61616"/>
    <lineage>
        <taxon>Eukaryota</taxon>
        <taxon>Metazoa</taxon>
        <taxon>Chordata</taxon>
        <taxon>Craniata</taxon>
        <taxon>Vertebrata</taxon>
        <taxon>Euteleostomi</taxon>
        <taxon>Amphibia</taxon>
        <taxon>Batrachia</taxon>
        <taxon>Anura</taxon>
        <taxon>Pelobatoidea</taxon>
        <taxon>Pelobatidae</taxon>
        <taxon>Pelobates</taxon>
    </lineage>
</organism>
<feature type="compositionally biased region" description="Polar residues" evidence="19">
    <location>
        <begin position="1378"/>
        <end position="1388"/>
    </location>
</feature>
<evidence type="ECO:0000256" key="1">
    <source>
        <dbReference type="ARBA" id="ARBA00001966"/>
    </source>
</evidence>
<dbReference type="GO" id="GO:0051539">
    <property type="term" value="F:4 iron, 4 sulfur cluster binding"/>
    <property type="evidence" value="ECO:0007669"/>
    <property type="project" value="UniProtKB-KW"/>
</dbReference>
<dbReference type="PANTHER" id="PTHR11472:SF47">
    <property type="entry name" value="FANCONI ANEMIA GROUP J PROTEIN"/>
    <property type="match status" value="1"/>
</dbReference>
<sequence>MRGLNGKQHCLLESPTGSGKSLALLCSALAWQQSLYGKPADEGTNEKDWKKPQAVTCFCLCHSKNPNQSKSDFSTNNVFATSHINDNLNNKATLASKLSAKRQAFAEDQNDDFQSEKKRIRQSQNEPQAKKRHCYEKGVQFIDDDLRENNLESDCYRRMNDGVHVYHENPEVSTANYFPETCELCFCGRTKEYDKTDENVKKKENGERQRVPKIFFGTRTHKQIAQITKELRRTAYSGVRMTILSSRDHTCVHPEIHSNRNEKCKELLEAKDFLHYIDSNIPKCTDCSRLDCYYFVERFAEWFTEYRRSCGEIGPIGMNGKMLKTRVGAAPGRFYLQSSLSWPSHELQPPLFSRTFSKPLHHTYVYQPQRTIDCPLLSTPMLTNSSLPATDRTHLRYKDWGQIITGKERCTPTHSTHQTQRMTGHIRRAKKIIGLSYASHGPGNPKDLHISHTLGGKHGILCTTTSLPYHTISHQVTLTRPYTDFKGLLELTWKLGIAMRKEYANDNRCKKLISHIANAIGKELIWELQKGRTCRYFHGAHKMSEQAVLQSSLGVNQAWDIEELVGLGKKLRSCAYFAARDLMKEADIVFCPYNYLLDSQIRENMEIGLKEQVVILDEAHNIEDCARESASFRVTDTELTFARDEIDSMVNHKIRVRDHEPLRAVCYSLSKKDANICFTDTSSSKETDDITSTKTLISMKLDIYKTLNNTSLLFEIEQNEWLAAIPVLAGLSRTIASEDKEPTGSGRMAEINMLPMEATSAGSIHCKAERIKQLAEKVFHWAIQEAFSDLSDAARTIVLTSGTLSPMDSFSSELGVKFSIQLEANHVIHKSQVWVGTVGAGPKGRKLYATFQYTETFDFQDEVGDVLLSVCQTVSKGVLCFLPSYKMLEKLKDRWMHTGLWQNLERIKTVIKEPQGGDKTDFDKLLQMYYDAIRYKDEKDGALLIAVCRGKVSEGLDFSDDNARAVITVGIPFPNVKDLQVELKRKYNDQHAKTRGLLPGSHWYEIQAYRALNQALGRCIRHKNDWGALILVDDRFRSNSKYIAGLSKWVRQLVQHHSTFNRAVESLMEFSTNQQKRESVTREDESVQGPSTSYSSTSLNSSLMDITVHPSPYVPESTQIASTQNSAQPAPVLTIPCSPIQATLVEDVQLKSKCDFDSDREKAQYRNERWDKAMPIWKKFALAGKKKREGDFDSNREKAQFGNERWDKTMPIWKKFALAGKKKREGRSNQRESFYNYFTSNPLTSTPVPGSSKNSAYMAIDCCKIDVDRSELTNRGTCENEGKEPKHSSIILEEDGNEICMESVQNAVPLFHNNANIRVLSPPDSIVTAVTEITATANDTEDTIYYTPELYDDVDQQLSPKPNDIAELLSGPFDELINGSTDKSQLSVPTDELNDTDAKLPNINIKSSPVNMSEREKNLIYGENDKEEFDVRQANRDHVKQTRENRKHRLSRSRNKSLSTSNFD</sequence>
<dbReference type="Pfam" id="PF06733">
    <property type="entry name" value="DEAD_2"/>
    <property type="match status" value="2"/>
</dbReference>
<keyword evidence="11" id="KW-0408">Iron</keyword>
<dbReference type="GO" id="GO:0046872">
    <property type="term" value="F:metal ion binding"/>
    <property type="evidence" value="ECO:0007669"/>
    <property type="project" value="UniProtKB-KW"/>
</dbReference>
<gene>
    <name evidence="21" type="ORF">PECUL_23A037136</name>
</gene>
<evidence type="ECO:0000256" key="19">
    <source>
        <dbReference type="SAM" id="MobiDB-lite"/>
    </source>
</evidence>
<accession>A0AAD1VMN0</accession>
<dbReference type="InterPro" id="IPR006555">
    <property type="entry name" value="ATP-dep_Helicase_C"/>
</dbReference>
<feature type="region of interest" description="Disordered" evidence="19">
    <location>
        <begin position="1376"/>
        <end position="1395"/>
    </location>
</feature>
<keyword evidence="4" id="KW-0004">4Fe-4S</keyword>
<keyword evidence="14" id="KW-0413">Isomerase</keyword>
<dbReference type="GO" id="GO:0016818">
    <property type="term" value="F:hydrolase activity, acting on acid anhydrides, in phosphorus-containing anhydrides"/>
    <property type="evidence" value="ECO:0007669"/>
    <property type="project" value="InterPro"/>
</dbReference>
<feature type="domain" description="Helicase ATP-binding" evidence="20">
    <location>
        <begin position="1"/>
        <end position="666"/>
    </location>
</feature>
<evidence type="ECO:0000256" key="2">
    <source>
        <dbReference type="ARBA" id="ARBA00004123"/>
    </source>
</evidence>
<keyword evidence="9" id="KW-0347">Helicase</keyword>
<protein>
    <recommendedName>
        <fullName evidence="16">DNA 5'-3' helicase</fullName>
        <ecNumber evidence="16">5.6.2.3</ecNumber>
    </recommendedName>
    <alternativeName>
        <fullName evidence="18">DNA 5'-3' helicase FANCJ</fullName>
    </alternativeName>
</protein>
<dbReference type="GO" id="GO:0006289">
    <property type="term" value="P:nucleotide-excision repair"/>
    <property type="evidence" value="ECO:0007669"/>
    <property type="project" value="TreeGrafter"/>
</dbReference>
<dbReference type="InterPro" id="IPR014013">
    <property type="entry name" value="Helic_SF1/SF2_ATP-bd_DinG/Rad3"/>
</dbReference>
<dbReference type="Pfam" id="PF13307">
    <property type="entry name" value="Helicase_C_2"/>
    <property type="match status" value="1"/>
</dbReference>
<dbReference type="CDD" id="cd18788">
    <property type="entry name" value="SF2_C_XPD"/>
    <property type="match status" value="1"/>
</dbReference>
<dbReference type="InterPro" id="IPR045028">
    <property type="entry name" value="DinG/Rad3-like"/>
</dbReference>
<evidence type="ECO:0000256" key="18">
    <source>
        <dbReference type="ARBA" id="ARBA00082714"/>
    </source>
</evidence>
<evidence type="ECO:0000256" key="16">
    <source>
        <dbReference type="ARBA" id="ARBA00044969"/>
    </source>
</evidence>
<name>A0AAD1VMN0_PELCU</name>
<feature type="region of interest" description="Disordered" evidence="19">
    <location>
        <begin position="1072"/>
        <end position="1098"/>
    </location>
</feature>
<keyword evidence="22" id="KW-1185">Reference proteome</keyword>
<keyword evidence="8" id="KW-0378">Hydrolase</keyword>
<reference evidence="21" key="1">
    <citation type="submission" date="2022-03" db="EMBL/GenBank/DDBJ databases">
        <authorList>
            <person name="Alioto T."/>
            <person name="Alioto T."/>
            <person name="Gomez Garrido J."/>
        </authorList>
    </citation>
    <scope>NUCLEOTIDE SEQUENCE</scope>
</reference>
<dbReference type="FunFam" id="3.40.50.300:FF:000731">
    <property type="entry name" value="Fanconi anemia group J protein homolog"/>
    <property type="match status" value="1"/>
</dbReference>
<evidence type="ECO:0000256" key="12">
    <source>
        <dbReference type="ARBA" id="ARBA00023014"/>
    </source>
</evidence>
<keyword evidence="6" id="KW-0547">Nucleotide-binding</keyword>
<keyword evidence="7" id="KW-0227">DNA damage</keyword>
<dbReference type="GO" id="GO:0003677">
    <property type="term" value="F:DNA binding"/>
    <property type="evidence" value="ECO:0007669"/>
    <property type="project" value="InterPro"/>
</dbReference>
<evidence type="ECO:0000313" key="22">
    <source>
        <dbReference type="Proteomes" id="UP001295444"/>
    </source>
</evidence>
<dbReference type="InterPro" id="IPR010614">
    <property type="entry name" value="RAD3-like_helicase_DEAD"/>
</dbReference>
<dbReference type="PROSITE" id="PS51193">
    <property type="entry name" value="HELICASE_ATP_BIND_2"/>
    <property type="match status" value="1"/>
</dbReference>
<evidence type="ECO:0000313" key="21">
    <source>
        <dbReference type="EMBL" id="CAH2222125.1"/>
    </source>
</evidence>
<feature type="region of interest" description="Disordered" evidence="19">
    <location>
        <begin position="107"/>
        <end position="131"/>
    </location>
</feature>
<keyword evidence="10" id="KW-0067">ATP-binding</keyword>
<evidence type="ECO:0000256" key="13">
    <source>
        <dbReference type="ARBA" id="ARBA00023204"/>
    </source>
</evidence>
<evidence type="ECO:0000256" key="11">
    <source>
        <dbReference type="ARBA" id="ARBA00023004"/>
    </source>
</evidence>
<feature type="compositionally biased region" description="Basic and acidic residues" evidence="19">
    <location>
        <begin position="1429"/>
        <end position="1444"/>
    </location>
</feature>
<evidence type="ECO:0000256" key="6">
    <source>
        <dbReference type="ARBA" id="ARBA00022741"/>
    </source>
</evidence>
<dbReference type="SUPFAM" id="SSF52540">
    <property type="entry name" value="P-loop containing nucleoside triphosphate hydrolases"/>
    <property type="match status" value="2"/>
</dbReference>
<dbReference type="GO" id="GO:0005634">
    <property type="term" value="C:nucleus"/>
    <property type="evidence" value="ECO:0007669"/>
    <property type="project" value="UniProtKB-SubCell"/>
</dbReference>
<evidence type="ECO:0000259" key="20">
    <source>
        <dbReference type="PROSITE" id="PS51193"/>
    </source>
</evidence>
<dbReference type="InterPro" id="IPR013020">
    <property type="entry name" value="Rad3/Chl1-like"/>
</dbReference>
<dbReference type="EMBL" id="OW240912">
    <property type="protein sequence ID" value="CAH2222125.1"/>
    <property type="molecule type" value="Genomic_DNA"/>
</dbReference>
<dbReference type="NCBIfam" id="TIGR00604">
    <property type="entry name" value="rad3"/>
    <property type="match status" value="1"/>
</dbReference>